<accession>A0A3M9X1E7</accession>
<sequence>MFPRGAGTSALALSQRGLGMSEGTATASSGRIGCKDRTRRRVVIVIAPTMAHDARPMWEGQPYATLCRPLRQSWCLLAGAWANVCIQRLERLENLIHFDVGAVFQLTHRGPGRNRAGVGCPGSQQRPLLRTAHCGIVEDFIGPLGYRTSLCIPMVYVWKANKACHLRFSAIRASRTLPGGKSQL</sequence>
<dbReference type="AlphaFoldDB" id="A0A3M9X1E7"/>
<reference evidence="1 2" key="1">
    <citation type="journal article" date="2018" name="Mol. Plant Microbe Interact.">
        <title>Taxonomically Different Co-Microsymbionts of a Relict Legume, Oxytropis popoviana, Have Complementary Sets of Symbiotic Genes and Together Increase the Efficiency of Plant Nodulation.</title>
        <authorList>
            <person name="Safronova V."/>
            <person name="Belimov A."/>
            <person name="Sazanova A."/>
            <person name="Chirak E."/>
            <person name="Verkhozina A."/>
            <person name="Kuznetsova I."/>
            <person name="Andronov E."/>
            <person name="Puhalsky J."/>
            <person name="Tikhonovich I."/>
        </authorList>
    </citation>
    <scope>NUCLEOTIDE SEQUENCE [LARGE SCALE GENOMIC DNA]</scope>
    <source>
        <strain evidence="1 2">Opo-235</strain>
    </source>
</reference>
<dbReference type="Proteomes" id="UP000275436">
    <property type="component" value="Unassembled WGS sequence"/>
</dbReference>
<organism evidence="1 2">
    <name type="scientific">Mesorhizobium japonicum</name>
    <dbReference type="NCBI Taxonomy" id="2066070"/>
    <lineage>
        <taxon>Bacteria</taxon>
        <taxon>Pseudomonadati</taxon>
        <taxon>Pseudomonadota</taxon>
        <taxon>Alphaproteobacteria</taxon>
        <taxon>Hyphomicrobiales</taxon>
        <taxon>Phyllobacteriaceae</taxon>
        <taxon>Mesorhizobium</taxon>
    </lineage>
</organism>
<protein>
    <submittedName>
        <fullName evidence="1">Uncharacterized protein</fullName>
    </submittedName>
</protein>
<proteinExistence type="predicted"/>
<name>A0A3M9X1E7_9HYPH</name>
<dbReference type="EMBL" id="QKOD01000021">
    <property type="protein sequence ID" value="RNJ41350.1"/>
    <property type="molecule type" value="Genomic_DNA"/>
</dbReference>
<comment type="caution">
    <text evidence="1">The sequence shown here is derived from an EMBL/GenBank/DDBJ whole genome shotgun (WGS) entry which is preliminary data.</text>
</comment>
<evidence type="ECO:0000313" key="1">
    <source>
        <dbReference type="EMBL" id="RNJ41350.1"/>
    </source>
</evidence>
<gene>
    <name evidence="1" type="ORF">DNR46_34775</name>
</gene>
<evidence type="ECO:0000313" key="2">
    <source>
        <dbReference type="Proteomes" id="UP000275436"/>
    </source>
</evidence>